<evidence type="ECO:0000313" key="2">
    <source>
        <dbReference type="Proteomes" id="UP000789759"/>
    </source>
</evidence>
<dbReference type="AlphaFoldDB" id="A0A9N9I6F6"/>
<sequence length="80" mass="9147">SLDSSLVNLETTNDINIELVTSEISEIIEVDQSDEQDYQVSVEASFLETINNDDKVRRRIFKCTHFGKSVRNQVVDLSQQ</sequence>
<dbReference type="Proteomes" id="UP000789759">
    <property type="component" value="Unassembled WGS sequence"/>
</dbReference>
<protein>
    <submittedName>
        <fullName evidence="1">2082_t:CDS:1</fullName>
    </submittedName>
</protein>
<feature type="non-terminal residue" evidence="1">
    <location>
        <position position="1"/>
    </location>
</feature>
<dbReference type="EMBL" id="CAJVQA010013223">
    <property type="protein sequence ID" value="CAG8722616.1"/>
    <property type="molecule type" value="Genomic_DNA"/>
</dbReference>
<proteinExistence type="predicted"/>
<feature type="non-terminal residue" evidence="1">
    <location>
        <position position="80"/>
    </location>
</feature>
<evidence type="ECO:0000313" key="1">
    <source>
        <dbReference type="EMBL" id="CAG8722616.1"/>
    </source>
</evidence>
<organism evidence="1 2">
    <name type="scientific">Cetraspora pellucida</name>
    <dbReference type="NCBI Taxonomy" id="1433469"/>
    <lineage>
        <taxon>Eukaryota</taxon>
        <taxon>Fungi</taxon>
        <taxon>Fungi incertae sedis</taxon>
        <taxon>Mucoromycota</taxon>
        <taxon>Glomeromycotina</taxon>
        <taxon>Glomeromycetes</taxon>
        <taxon>Diversisporales</taxon>
        <taxon>Gigasporaceae</taxon>
        <taxon>Cetraspora</taxon>
    </lineage>
</organism>
<reference evidence="1" key="1">
    <citation type="submission" date="2021-06" db="EMBL/GenBank/DDBJ databases">
        <authorList>
            <person name="Kallberg Y."/>
            <person name="Tangrot J."/>
            <person name="Rosling A."/>
        </authorList>
    </citation>
    <scope>NUCLEOTIDE SEQUENCE</scope>
    <source>
        <strain evidence="1">FL966</strain>
    </source>
</reference>
<comment type="caution">
    <text evidence="1">The sequence shown here is derived from an EMBL/GenBank/DDBJ whole genome shotgun (WGS) entry which is preliminary data.</text>
</comment>
<keyword evidence="2" id="KW-1185">Reference proteome</keyword>
<gene>
    <name evidence="1" type="ORF">CPELLU_LOCUS12986</name>
</gene>
<accession>A0A9N9I6F6</accession>
<name>A0A9N9I6F6_9GLOM</name>